<organism evidence="1 2">
    <name type="scientific">Gluconobacter japonicus</name>
    <dbReference type="NCBI Taxonomy" id="376620"/>
    <lineage>
        <taxon>Bacteria</taxon>
        <taxon>Pseudomonadati</taxon>
        <taxon>Pseudomonadota</taxon>
        <taxon>Alphaproteobacteria</taxon>
        <taxon>Acetobacterales</taxon>
        <taxon>Acetobacteraceae</taxon>
        <taxon>Gluconobacter</taxon>
    </lineage>
</organism>
<evidence type="ECO:0000313" key="2">
    <source>
        <dbReference type="Proteomes" id="UP001156613"/>
    </source>
</evidence>
<name>A0ABQ5WGC2_GLUJA</name>
<accession>A0ABQ5WGC2</accession>
<sequence length="75" mass="8699">MTIMKIEPRGESLRMATGKNCLLQGDKRIARYLDISPRRVKYLRRTYGLPVFQIGRTVCALTERLDAWKEERASA</sequence>
<dbReference type="Proteomes" id="UP001156613">
    <property type="component" value="Unassembled WGS sequence"/>
</dbReference>
<proteinExistence type="predicted"/>
<evidence type="ECO:0008006" key="3">
    <source>
        <dbReference type="Google" id="ProtNLM"/>
    </source>
</evidence>
<keyword evidence="2" id="KW-1185">Reference proteome</keyword>
<evidence type="ECO:0000313" key="1">
    <source>
        <dbReference type="EMBL" id="GLQ58841.1"/>
    </source>
</evidence>
<reference evidence="2" key="1">
    <citation type="journal article" date="2019" name="Int. J. Syst. Evol. Microbiol.">
        <title>The Global Catalogue of Microorganisms (GCM) 10K type strain sequencing project: providing services to taxonomists for standard genome sequencing and annotation.</title>
        <authorList>
            <consortium name="The Broad Institute Genomics Platform"/>
            <consortium name="The Broad Institute Genome Sequencing Center for Infectious Disease"/>
            <person name="Wu L."/>
            <person name="Ma J."/>
        </authorList>
    </citation>
    <scope>NUCLEOTIDE SEQUENCE [LARGE SCALE GENOMIC DNA]</scope>
    <source>
        <strain evidence="2">NBRC 3271</strain>
    </source>
</reference>
<dbReference type="RefSeq" id="WP_062503332.1">
    <property type="nucleotide sequence ID" value="NZ_BSNT01000017.1"/>
</dbReference>
<gene>
    <name evidence="1" type="ORF">GCM10010937_06440</name>
</gene>
<dbReference type="EMBL" id="BSNT01000017">
    <property type="protein sequence ID" value="GLQ58841.1"/>
    <property type="molecule type" value="Genomic_DNA"/>
</dbReference>
<protein>
    <recommendedName>
        <fullName evidence="3">Helix-turn-helix domain-containing protein</fullName>
    </recommendedName>
</protein>
<comment type="caution">
    <text evidence="1">The sequence shown here is derived from an EMBL/GenBank/DDBJ whole genome shotgun (WGS) entry which is preliminary data.</text>
</comment>